<keyword evidence="8" id="KW-1207">Sterol metabolism</keyword>
<evidence type="ECO:0000256" key="3">
    <source>
        <dbReference type="ARBA" id="ARBA00022548"/>
    </source>
</evidence>
<dbReference type="GO" id="GO:0008203">
    <property type="term" value="P:cholesterol metabolic process"/>
    <property type="evidence" value="ECO:0007669"/>
    <property type="project" value="UniProtKB-KW"/>
</dbReference>
<evidence type="ECO:0000256" key="11">
    <source>
        <dbReference type="ARBA" id="ARBA00038856"/>
    </source>
</evidence>
<evidence type="ECO:0000256" key="13">
    <source>
        <dbReference type="ARBA" id="ARBA00049723"/>
    </source>
</evidence>
<dbReference type="EC" id="5.3.3.1" evidence="11"/>
<dbReference type="Pfam" id="PF00732">
    <property type="entry name" value="GMC_oxred_N"/>
    <property type="match status" value="2"/>
</dbReference>
<dbReference type="InterPro" id="IPR052542">
    <property type="entry name" value="Cholesterol_Oxidase"/>
</dbReference>
<comment type="pathway">
    <text evidence="12">Steroid metabolism; cholesterol degradation.</text>
</comment>
<evidence type="ECO:0000259" key="16">
    <source>
        <dbReference type="Pfam" id="PF00732"/>
    </source>
</evidence>
<accession>D5C0H2</accession>
<dbReference type="HOGENOM" id="CLU_002483_2_0_6"/>
<feature type="domain" description="Glucose-methanol-choline oxidoreductase C-terminal" evidence="17">
    <location>
        <begin position="460"/>
        <end position="515"/>
    </location>
</feature>
<keyword evidence="10" id="KW-0413">Isomerase</keyword>
<keyword evidence="3" id="KW-0153">Cholesterol metabolism</keyword>
<evidence type="ECO:0000313" key="18">
    <source>
        <dbReference type="EMBL" id="ADE14498.1"/>
    </source>
</evidence>
<dbReference type="Pfam" id="PF13450">
    <property type="entry name" value="NAD_binding_8"/>
    <property type="match status" value="1"/>
</dbReference>
<evidence type="ECO:0000256" key="2">
    <source>
        <dbReference type="ARBA" id="ARBA00010790"/>
    </source>
</evidence>
<keyword evidence="9" id="KW-0753">Steroid metabolism</keyword>
<keyword evidence="4" id="KW-0285">Flavoprotein</keyword>
<keyword evidence="19" id="KW-1185">Reference proteome</keyword>
<feature type="domain" description="Glucose-methanol-choline oxidoreductase N-terminal" evidence="16">
    <location>
        <begin position="73"/>
        <end position="152"/>
    </location>
</feature>
<evidence type="ECO:0000256" key="4">
    <source>
        <dbReference type="ARBA" id="ARBA00022630"/>
    </source>
</evidence>
<dbReference type="InterPro" id="IPR000172">
    <property type="entry name" value="GMC_OxRdtase_N"/>
</dbReference>
<dbReference type="AlphaFoldDB" id="D5C0H2"/>
<evidence type="ECO:0000256" key="8">
    <source>
        <dbReference type="ARBA" id="ARBA00023166"/>
    </source>
</evidence>
<evidence type="ECO:0000256" key="7">
    <source>
        <dbReference type="ARBA" id="ARBA00023098"/>
    </source>
</evidence>
<comment type="cofactor">
    <cofactor evidence="1">
        <name>FAD</name>
        <dbReference type="ChEBI" id="CHEBI:57692"/>
    </cofactor>
</comment>
<proteinExistence type="inferred from homology"/>
<evidence type="ECO:0000256" key="10">
    <source>
        <dbReference type="ARBA" id="ARBA00023235"/>
    </source>
</evidence>
<dbReference type="EC" id="1.1.3.6" evidence="13"/>
<evidence type="ECO:0000256" key="9">
    <source>
        <dbReference type="ARBA" id="ARBA00023221"/>
    </source>
</evidence>
<keyword evidence="6" id="KW-0560">Oxidoreductase</keyword>
<evidence type="ECO:0000259" key="17">
    <source>
        <dbReference type="Pfam" id="PF05199"/>
    </source>
</evidence>
<organism evidence="18 19">
    <name type="scientific">Nitrosococcus halophilus (strain Nc4)</name>
    <dbReference type="NCBI Taxonomy" id="472759"/>
    <lineage>
        <taxon>Bacteria</taxon>
        <taxon>Pseudomonadati</taxon>
        <taxon>Pseudomonadota</taxon>
        <taxon>Gammaproteobacteria</taxon>
        <taxon>Chromatiales</taxon>
        <taxon>Chromatiaceae</taxon>
        <taxon>Nitrosococcus</taxon>
    </lineage>
</organism>
<keyword evidence="7" id="KW-0443">Lipid metabolism</keyword>
<reference evidence="19" key="1">
    <citation type="submission" date="2010-04" db="EMBL/GenBank/DDBJ databases">
        <title>Complete genome sequence of Nitrosococcus halophilus Nc4, a salt-adapted, aerobic obligate ammonia-oxidizing sulfur purple bacterium.</title>
        <authorList>
            <consortium name="US DOE Joint Genome Institute"/>
            <person name="Campbell M.A."/>
            <person name="Malfatti S.A."/>
            <person name="Chain P.S.G."/>
            <person name="Heidelberg J.F."/>
            <person name="Ward B.B."/>
            <person name="Klotz M.G."/>
        </authorList>
    </citation>
    <scope>NUCLEOTIDE SEQUENCE [LARGE SCALE GENOMIC DNA]</scope>
    <source>
        <strain evidence="19">Nc4</strain>
    </source>
</reference>
<name>D5C0H2_NITHN</name>
<dbReference type="Proteomes" id="UP000001844">
    <property type="component" value="Chromosome"/>
</dbReference>
<dbReference type="RefSeq" id="WP_013032389.1">
    <property type="nucleotide sequence ID" value="NC_013960.1"/>
</dbReference>
<evidence type="ECO:0000256" key="1">
    <source>
        <dbReference type="ARBA" id="ARBA00001974"/>
    </source>
</evidence>
<dbReference type="PRINTS" id="PR00411">
    <property type="entry name" value="PNDRDTASEI"/>
</dbReference>
<sequence length="525" mass="58080">MSAHFDAIVVGTGFGGAITACRLAQAGARVLVLERGRRWTPETYPRKLQDPWFYHPSHPQKHSGWLDLRFFRGMAVAQGAGVGGGSLCYSSVVMEADADCFMEGWPPEITYEELRPYYDKVRRMLALGSIPEGQHTHRFQLLRRAAEELGYRDRFEAVPLAISFDPEYSYDLPNPIDAKHSKSFVNSQGVRQGTCVHLGNCDIGCDVKAKNTLDLNYVPEAEQHGAEVRPLHLVRHVEPAGTGYRVVWDEVRDGKLVRGSAEADRVVLAAGSLGSTEILLRSRDEAKTLPAVSRQLGVDWSANANFLTPAIYPKGVDVNQGIGPTISAGLRFMDSEVNGQRFYIEDDGFPNLLLNAAASRLGSGFLGRLLHNLLRRGLDEKNPTAQVMVWLGEGLDAADGRLHLGRSWLKPWQRKLKLDWEVEESRAVIDAIIDIHRQLSEVDGGRLKVPFYWRVLRNLVTVHPLGGCRIGGSAEDGVVDHRGQVFGYPNLYVVDGALLPKPTGRNPSMTIGALAERMADLMTQN</sequence>
<dbReference type="OrthoDB" id="9787779at2"/>
<dbReference type="Pfam" id="PF05199">
    <property type="entry name" value="GMC_oxred_C"/>
    <property type="match status" value="1"/>
</dbReference>
<keyword evidence="5" id="KW-0274">FAD</keyword>
<protein>
    <recommendedName>
        <fullName evidence="14">Cholesterol oxidase</fullName>
        <ecNumber evidence="13">1.1.3.6</ecNumber>
        <ecNumber evidence="11">5.3.3.1</ecNumber>
    </recommendedName>
    <alternativeName>
        <fullName evidence="15">Cholesterol isomerase</fullName>
    </alternativeName>
</protein>
<dbReference type="GO" id="GO:0004769">
    <property type="term" value="F:steroid Delta-isomerase activity"/>
    <property type="evidence" value="ECO:0007669"/>
    <property type="project" value="UniProtKB-EC"/>
</dbReference>
<dbReference type="eggNOG" id="COG2303">
    <property type="taxonomic scope" value="Bacteria"/>
</dbReference>
<dbReference type="InterPro" id="IPR007867">
    <property type="entry name" value="GMC_OxRtase_C"/>
</dbReference>
<evidence type="ECO:0000256" key="5">
    <source>
        <dbReference type="ARBA" id="ARBA00022827"/>
    </source>
</evidence>
<dbReference type="PANTHER" id="PTHR47470">
    <property type="entry name" value="CHOLESTEROL OXIDASE"/>
    <property type="match status" value="1"/>
</dbReference>
<dbReference type="EMBL" id="CP001798">
    <property type="protein sequence ID" value="ADE14498.1"/>
    <property type="molecule type" value="Genomic_DNA"/>
</dbReference>
<evidence type="ECO:0000256" key="14">
    <source>
        <dbReference type="ARBA" id="ARBA00049744"/>
    </source>
</evidence>
<gene>
    <name evidence="18" type="ordered locus">Nhal_1347</name>
</gene>
<evidence type="ECO:0000256" key="12">
    <source>
        <dbReference type="ARBA" id="ARBA00049645"/>
    </source>
</evidence>
<dbReference type="Gene3D" id="3.50.50.60">
    <property type="entry name" value="FAD/NAD(P)-binding domain"/>
    <property type="match status" value="3"/>
</dbReference>
<comment type="similarity">
    <text evidence="2">Belongs to the GMC oxidoreductase family.</text>
</comment>
<dbReference type="SUPFAM" id="SSF51905">
    <property type="entry name" value="FAD/NAD(P)-binding domain"/>
    <property type="match status" value="1"/>
</dbReference>
<dbReference type="GO" id="GO:0016995">
    <property type="term" value="F:cholesterol oxidase activity"/>
    <property type="evidence" value="ECO:0007669"/>
    <property type="project" value="UniProtKB-EC"/>
</dbReference>
<feature type="domain" description="Glucose-methanol-choline oxidoreductase N-terminal" evidence="16">
    <location>
        <begin position="194"/>
        <end position="283"/>
    </location>
</feature>
<evidence type="ECO:0000256" key="15">
    <source>
        <dbReference type="ARBA" id="ARBA00049778"/>
    </source>
</evidence>
<dbReference type="STRING" id="472759.Nhal_1347"/>
<dbReference type="InterPro" id="IPR036188">
    <property type="entry name" value="FAD/NAD-bd_sf"/>
</dbReference>
<evidence type="ECO:0000256" key="6">
    <source>
        <dbReference type="ARBA" id="ARBA00023002"/>
    </source>
</evidence>
<dbReference type="GO" id="GO:0050660">
    <property type="term" value="F:flavin adenine dinucleotide binding"/>
    <property type="evidence" value="ECO:0007669"/>
    <property type="project" value="InterPro"/>
</dbReference>
<evidence type="ECO:0000313" key="19">
    <source>
        <dbReference type="Proteomes" id="UP000001844"/>
    </source>
</evidence>
<dbReference type="PANTHER" id="PTHR47470:SF1">
    <property type="entry name" value="FAD-DEPENDENT OXIDOREDUCTASE 2 FAD BINDING DOMAIN-CONTAINING PROTEIN"/>
    <property type="match status" value="1"/>
</dbReference>
<dbReference type="KEGG" id="nhl:Nhal_1347"/>